<dbReference type="OrthoDB" id="9784101at2"/>
<comment type="caution">
    <text evidence="2">The sequence shown here is derived from an EMBL/GenBank/DDBJ whole genome shotgun (WGS) entry which is preliminary data.</text>
</comment>
<dbReference type="SUPFAM" id="SSF53335">
    <property type="entry name" value="S-adenosyl-L-methionine-dependent methyltransferases"/>
    <property type="match status" value="1"/>
</dbReference>
<evidence type="ECO:0000313" key="2">
    <source>
        <dbReference type="EMBL" id="REG05390.1"/>
    </source>
</evidence>
<evidence type="ECO:0000259" key="1">
    <source>
        <dbReference type="Pfam" id="PF08241"/>
    </source>
</evidence>
<accession>A0A347ZWG6</accession>
<dbReference type="AlphaFoldDB" id="A0A347ZWG6"/>
<dbReference type="PANTHER" id="PTHR43591">
    <property type="entry name" value="METHYLTRANSFERASE"/>
    <property type="match status" value="1"/>
</dbReference>
<name>A0A347ZWG6_9CHLR</name>
<evidence type="ECO:0000313" key="3">
    <source>
        <dbReference type="Proteomes" id="UP000256388"/>
    </source>
</evidence>
<keyword evidence="2" id="KW-0830">Ubiquinone</keyword>
<proteinExistence type="predicted"/>
<dbReference type="EMBL" id="QUMS01000005">
    <property type="protein sequence ID" value="REG05390.1"/>
    <property type="molecule type" value="Genomic_DNA"/>
</dbReference>
<keyword evidence="2" id="KW-0808">Transferase</keyword>
<dbReference type="InterPro" id="IPR029063">
    <property type="entry name" value="SAM-dependent_MTases_sf"/>
</dbReference>
<dbReference type="Proteomes" id="UP000256388">
    <property type="component" value="Unassembled WGS sequence"/>
</dbReference>
<dbReference type="GO" id="GO:0032259">
    <property type="term" value="P:methylation"/>
    <property type="evidence" value="ECO:0007669"/>
    <property type="project" value="UniProtKB-KW"/>
</dbReference>
<dbReference type="PANTHER" id="PTHR43591:SF110">
    <property type="entry name" value="RHODANESE DOMAIN-CONTAINING PROTEIN"/>
    <property type="match status" value="1"/>
</dbReference>
<keyword evidence="2" id="KW-0489">Methyltransferase</keyword>
<gene>
    <name evidence="2" type="ORF">DFR64_2790</name>
</gene>
<sequence>MPTEKEVYDSHADRYELLVFREDYQKNLPKFISEIRDFHDIDIVELGAGTGRLTRFLARDARHVYASDLSQHMLSQGKRMLSADEAQRCVLSVADMRCVPFPDKCADMVIAGWSFCYLAVWGEDRWQEELEAGLAEARRVLRPGGVIILLENFGTGFKEPAPPPHLNGYFDYLKSKGFQSNWLRTDYQFESMQEAAELSDFFFGGELAEKVKTNQWTILPECTGILWLKL</sequence>
<dbReference type="Pfam" id="PF08241">
    <property type="entry name" value="Methyltransf_11"/>
    <property type="match status" value="1"/>
</dbReference>
<dbReference type="GO" id="GO:0008757">
    <property type="term" value="F:S-adenosylmethionine-dependent methyltransferase activity"/>
    <property type="evidence" value="ECO:0007669"/>
    <property type="project" value="InterPro"/>
</dbReference>
<dbReference type="RefSeq" id="WP_116226058.1">
    <property type="nucleotide sequence ID" value="NZ_AP018437.1"/>
</dbReference>
<dbReference type="CDD" id="cd02440">
    <property type="entry name" value="AdoMet_MTases"/>
    <property type="match status" value="1"/>
</dbReference>
<protein>
    <submittedName>
        <fullName evidence="2">Ubiquinone/menaquinone biosynthesis C-methylase UbiE</fullName>
    </submittedName>
</protein>
<organism evidence="2 3">
    <name type="scientific">Pelolinea submarina</name>
    <dbReference type="NCBI Taxonomy" id="913107"/>
    <lineage>
        <taxon>Bacteria</taxon>
        <taxon>Bacillati</taxon>
        <taxon>Chloroflexota</taxon>
        <taxon>Anaerolineae</taxon>
        <taxon>Anaerolineales</taxon>
        <taxon>Anaerolineaceae</taxon>
        <taxon>Pelolinea</taxon>
    </lineage>
</organism>
<dbReference type="InterPro" id="IPR013216">
    <property type="entry name" value="Methyltransf_11"/>
</dbReference>
<reference evidence="2 3" key="1">
    <citation type="submission" date="2018-08" db="EMBL/GenBank/DDBJ databases">
        <title>Genomic Encyclopedia of Type Strains, Phase IV (KMG-IV): sequencing the most valuable type-strain genomes for metagenomic binning, comparative biology and taxonomic classification.</title>
        <authorList>
            <person name="Goeker M."/>
        </authorList>
    </citation>
    <scope>NUCLEOTIDE SEQUENCE [LARGE SCALE GENOMIC DNA]</scope>
    <source>
        <strain evidence="2 3">DSM 23923</strain>
    </source>
</reference>
<dbReference type="Gene3D" id="3.40.50.150">
    <property type="entry name" value="Vaccinia Virus protein VP39"/>
    <property type="match status" value="1"/>
</dbReference>
<feature type="domain" description="Methyltransferase type 11" evidence="1">
    <location>
        <begin position="45"/>
        <end position="149"/>
    </location>
</feature>
<keyword evidence="3" id="KW-1185">Reference proteome</keyword>